<organism evidence="1">
    <name type="scientific">viral metagenome</name>
    <dbReference type="NCBI Taxonomy" id="1070528"/>
    <lineage>
        <taxon>unclassified sequences</taxon>
        <taxon>metagenomes</taxon>
        <taxon>organismal metagenomes</taxon>
    </lineage>
</organism>
<proteinExistence type="predicted"/>
<protein>
    <submittedName>
        <fullName evidence="1">Uncharacterized protein</fullName>
    </submittedName>
</protein>
<accession>A0A6C0F8J9</accession>
<dbReference type="Pfam" id="PF04947">
    <property type="entry name" value="Pox_VLTF3"/>
    <property type="match status" value="1"/>
</dbReference>
<dbReference type="AlphaFoldDB" id="A0A6C0F8J9"/>
<evidence type="ECO:0000313" key="1">
    <source>
        <dbReference type="EMBL" id="QHT36943.1"/>
    </source>
</evidence>
<name>A0A6C0F8J9_9ZZZZ</name>
<dbReference type="EMBL" id="MN738787">
    <property type="protein sequence ID" value="QHT36943.1"/>
    <property type="molecule type" value="Genomic_DNA"/>
</dbReference>
<sequence>MSLKRKPLKKCHTDSRQMIDDIHQGIVKDLDEDELIEYYMDNGVLLNDYYSDKKEVKQDTNHGILRFFNSNQTETEDTEERIQKHDLFNQYLSNTDDTVLRQEHTDETPTQCSSCRVPLTMDMVTGLLGCPKCGYTEDVLIFSEKGSYNDPPKEANYFAYKRINHFNEWLAQFQAKETTELPTEIYTQVHEEIQKFKLSEDHELTYKQMREILKKLGYNKYYEHIPHLMNVLSGTKAPSLSRKTEETLRSLFKEIQVPFMKNCPPERKNFLSYSYVLHKFCELLELDDLLVFFPLLKSREKLQQQDQIWEKICHDLKWQYIPSA</sequence>
<reference evidence="1" key="1">
    <citation type="journal article" date="2020" name="Nature">
        <title>Giant virus diversity and host interactions through global metagenomics.</title>
        <authorList>
            <person name="Schulz F."/>
            <person name="Roux S."/>
            <person name="Paez-Espino D."/>
            <person name="Jungbluth S."/>
            <person name="Walsh D.A."/>
            <person name="Denef V.J."/>
            <person name="McMahon K.D."/>
            <person name="Konstantinidis K.T."/>
            <person name="Eloe-Fadrosh E.A."/>
            <person name="Kyrpides N.C."/>
            <person name="Woyke T."/>
        </authorList>
    </citation>
    <scope>NUCLEOTIDE SEQUENCE</scope>
    <source>
        <strain evidence="1">GVMAG-S-ERX555967-130</strain>
    </source>
</reference>
<dbReference type="InterPro" id="IPR007031">
    <property type="entry name" value="Poxvirus_VLTF3"/>
</dbReference>
<dbReference type="GO" id="GO:0046782">
    <property type="term" value="P:regulation of viral transcription"/>
    <property type="evidence" value="ECO:0007669"/>
    <property type="project" value="InterPro"/>
</dbReference>